<evidence type="ECO:0000256" key="1">
    <source>
        <dbReference type="ARBA" id="ARBA00023180"/>
    </source>
</evidence>
<accession>A0A9W7X1N6</accession>
<feature type="transmembrane region" description="Helical" evidence="3">
    <location>
        <begin position="286"/>
        <end position="315"/>
    </location>
</feature>
<name>A0A9W7X1N6_TRIRA</name>
<dbReference type="GO" id="GO:0005615">
    <property type="term" value="C:extracellular space"/>
    <property type="evidence" value="ECO:0007669"/>
    <property type="project" value="TreeGrafter"/>
</dbReference>
<dbReference type="InterPro" id="IPR003006">
    <property type="entry name" value="Ig/MHC_CS"/>
</dbReference>
<keyword evidence="3" id="KW-0812">Transmembrane</keyword>
<protein>
    <submittedName>
        <fullName evidence="5">Hereditary hemochromatosis protein-like protein</fullName>
    </submittedName>
</protein>
<sequence length="329" mass="37708">MDRIFVLFLLSFQTAAPRGSHSIWLLATYIKGQTPFPQFSYILMLDDIRVLYYNCETRTFIRRGNTTNEDTVFDSNLLLSINDNIQASFVEKLAVATQNLNKTDSVRSIQRLVLCELDNGEPGHMFVWDAFQGFAIVEFHWYNGSLNFTSQVLTINHEINTSFFKNLYYPLCIKILKSFLEIRINQVNRKVKPTVRFVQKPGGSQMICLATGFYPRHINLTLFRDGQPVTDDVTGGDLLPNDDGTYQMRKILEIDEEEPRDKHKYTCTATHVSLDNKLDVGLVPTVLGLVLISVIQLIFVTSSKCLYIQIISYIFSFRMSLQDRVVLAT</sequence>
<dbReference type="PROSITE" id="PS50835">
    <property type="entry name" value="IG_LIKE"/>
    <property type="match status" value="1"/>
</dbReference>
<proteinExistence type="predicted"/>
<dbReference type="SUPFAM" id="SSF54452">
    <property type="entry name" value="MHC antigen-recognition domain"/>
    <property type="match status" value="1"/>
</dbReference>
<dbReference type="GO" id="GO:0009897">
    <property type="term" value="C:external side of plasma membrane"/>
    <property type="evidence" value="ECO:0007669"/>
    <property type="project" value="TreeGrafter"/>
</dbReference>
<evidence type="ECO:0000256" key="2">
    <source>
        <dbReference type="ARBA" id="ARBA00023319"/>
    </source>
</evidence>
<dbReference type="InterPro" id="IPR050208">
    <property type="entry name" value="MHC_class-I_related"/>
</dbReference>
<gene>
    <name evidence="5" type="ORF">IRJ41_022443</name>
</gene>
<dbReference type="Proteomes" id="UP001059041">
    <property type="component" value="Linkage Group LG3"/>
</dbReference>
<dbReference type="GO" id="GO:0006955">
    <property type="term" value="P:immune response"/>
    <property type="evidence" value="ECO:0007669"/>
    <property type="project" value="TreeGrafter"/>
</dbReference>
<dbReference type="SUPFAM" id="SSF48726">
    <property type="entry name" value="Immunoglobulin"/>
    <property type="match status" value="1"/>
</dbReference>
<dbReference type="InterPro" id="IPR003597">
    <property type="entry name" value="Ig_C1-set"/>
</dbReference>
<dbReference type="InterPro" id="IPR036179">
    <property type="entry name" value="Ig-like_dom_sf"/>
</dbReference>
<comment type="caution">
    <text evidence="5">The sequence shown here is derived from an EMBL/GenBank/DDBJ whole genome shotgun (WGS) entry which is preliminary data.</text>
</comment>
<evidence type="ECO:0000259" key="4">
    <source>
        <dbReference type="PROSITE" id="PS50835"/>
    </source>
</evidence>
<reference evidence="5" key="1">
    <citation type="submission" date="2021-02" db="EMBL/GenBank/DDBJ databases">
        <title>Comparative genomics reveals that relaxation of natural selection precedes convergent phenotypic evolution of cavefish.</title>
        <authorList>
            <person name="Peng Z."/>
        </authorList>
    </citation>
    <scope>NUCLEOTIDE SEQUENCE</scope>
    <source>
        <tissue evidence="5">Muscle</tissue>
    </source>
</reference>
<dbReference type="InterPro" id="IPR007110">
    <property type="entry name" value="Ig-like_dom"/>
</dbReference>
<keyword evidence="3" id="KW-1133">Transmembrane helix</keyword>
<dbReference type="FunFam" id="3.30.500.10:FF:000007">
    <property type="entry name" value="Major histocompatibility complex class I LDA"/>
    <property type="match status" value="1"/>
</dbReference>
<dbReference type="InterPro" id="IPR037055">
    <property type="entry name" value="MHC_I-like_Ag-recog_sf"/>
</dbReference>
<evidence type="ECO:0000313" key="5">
    <source>
        <dbReference type="EMBL" id="KAI7812165.1"/>
    </source>
</evidence>
<dbReference type="PROSITE" id="PS00290">
    <property type="entry name" value="IG_MHC"/>
    <property type="match status" value="1"/>
</dbReference>
<feature type="domain" description="Ig-like" evidence="4">
    <location>
        <begin position="193"/>
        <end position="279"/>
    </location>
</feature>
<evidence type="ECO:0000256" key="3">
    <source>
        <dbReference type="SAM" id="Phobius"/>
    </source>
</evidence>
<dbReference type="Gene3D" id="3.30.500.10">
    <property type="entry name" value="MHC class I-like antigen recognition-like"/>
    <property type="match status" value="1"/>
</dbReference>
<dbReference type="PANTHER" id="PTHR16675">
    <property type="entry name" value="MHC CLASS I-RELATED"/>
    <property type="match status" value="1"/>
</dbReference>
<evidence type="ECO:0000313" key="6">
    <source>
        <dbReference type="Proteomes" id="UP001059041"/>
    </source>
</evidence>
<dbReference type="SMART" id="SM00407">
    <property type="entry name" value="IGc1"/>
    <property type="match status" value="1"/>
</dbReference>
<dbReference type="InterPro" id="IPR013783">
    <property type="entry name" value="Ig-like_fold"/>
</dbReference>
<dbReference type="PANTHER" id="PTHR16675:SF191">
    <property type="entry name" value="CLASS I HISTOCOMPATIBILITY ANTIGEN, F10 ALPHA CHAIN-LIKE-RELATED"/>
    <property type="match status" value="1"/>
</dbReference>
<keyword evidence="2" id="KW-0393">Immunoglobulin domain</keyword>
<organism evidence="5 6">
    <name type="scientific">Triplophysa rosa</name>
    <name type="common">Cave loach</name>
    <dbReference type="NCBI Taxonomy" id="992332"/>
    <lineage>
        <taxon>Eukaryota</taxon>
        <taxon>Metazoa</taxon>
        <taxon>Chordata</taxon>
        <taxon>Craniata</taxon>
        <taxon>Vertebrata</taxon>
        <taxon>Euteleostomi</taxon>
        <taxon>Actinopterygii</taxon>
        <taxon>Neopterygii</taxon>
        <taxon>Teleostei</taxon>
        <taxon>Ostariophysi</taxon>
        <taxon>Cypriniformes</taxon>
        <taxon>Nemacheilidae</taxon>
        <taxon>Triplophysa</taxon>
    </lineage>
</organism>
<keyword evidence="6" id="KW-1185">Reference proteome</keyword>
<dbReference type="EMBL" id="JAFHDT010000003">
    <property type="protein sequence ID" value="KAI7812165.1"/>
    <property type="molecule type" value="Genomic_DNA"/>
</dbReference>
<dbReference type="Gene3D" id="2.60.40.10">
    <property type="entry name" value="Immunoglobulins"/>
    <property type="match status" value="1"/>
</dbReference>
<dbReference type="Pfam" id="PF07654">
    <property type="entry name" value="C1-set"/>
    <property type="match status" value="1"/>
</dbReference>
<keyword evidence="3" id="KW-0472">Membrane</keyword>
<dbReference type="InterPro" id="IPR011162">
    <property type="entry name" value="MHC_I/II-like_Ag-recog"/>
</dbReference>
<dbReference type="AlphaFoldDB" id="A0A9W7X1N6"/>
<keyword evidence="1" id="KW-0325">Glycoprotein</keyword>